<dbReference type="InterPro" id="IPR020568">
    <property type="entry name" value="Ribosomal_Su5_D2-typ_SF"/>
</dbReference>
<proteinExistence type="inferred from homology"/>
<evidence type="ECO:0000256" key="5">
    <source>
        <dbReference type="ARBA" id="ARBA00023144"/>
    </source>
</evidence>
<keyword evidence="4" id="KW-0067">ATP-binding</keyword>
<evidence type="ECO:0000259" key="8">
    <source>
        <dbReference type="Pfam" id="PF08544"/>
    </source>
</evidence>
<name>A0A841R6K4_9SPIO</name>
<keyword evidence="10" id="KW-0808">Transferase</keyword>
<evidence type="ECO:0000313" key="10">
    <source>
        <dbReference type="EMBL" id="MBB6480834.1"/>
    </source>
</evidence>
<dbReference type="Pfam" id="PF10509">
    <property type="entry name" value="GalKase_gal_bdg"/>
    <property type="match status" value="1"/>
</dbReference>
<evidence type="ECO:0000256" key="4">
    <source>
        <dbReference type="ARBA" id="ARBA00022840"/>
    </source>
</evidence>
<organism evidence="10 11">
    <name type="scientific">Spirochaeta isovalerica</name>
    <dbReference type="NCBI Taxonomy" id="150"/>
    <lineage>
        <taxon>Bacteria</taxon>
        <taxon>Pseudomonadati</taxon>
        <taxon>Spirochaetota</taxon>
        <taxon>Spirochaetia</taxon>
        <taxon>Spirochaetales</taxon>
        <taxon>Spirochaetaceae</taxon>
        <taxon>Spirochaeta</taxon>
    </lineage>
</organism>
<keyword evidence="2" id="KW-0547">Nucleotide-binding</keyword>
<dbReference type="GO" id="GO:0006012">
    <property type="term" value="P:galactose metabolic process"/>
    <property type="evidence" value="ECO:0007669"/>
    <property type="project" value="UniProtKB-UniRule"/>
</dbReference>
<keyword evidence="3 10" id="KW-0418">Kinase</keyword>
<dbReference type="AlphaFoldDB" id="A0A841R6K4"/>
<comment type="caution">
    <text evidence="10">The sequence shown here is derived from an EMBL/GenBank/DDBJ whole genome shotgun (WGS) entry which is preliminary data.</text>
</comment>
<gene>
    <name evidence="10" type="ORF">HNR50_002507</name>
</gene>
<keyword evidence="11" id="KW-1185">Reference proteome</keyword>
<dbReference type="PRINTS" id="PR00473">
    <property type="entry name" value="GALCTOKINASE"/>
</dbReference>
<dbReference type="Proteomes" id="UP000587760">
    <property type="component" value="Unassembled WGS sequence"/>
</dbReference>
<evidence type="ECO:0000259" key="9">
    <source>
        <dbReference type="Pfam" id="PF10509"/>
    </source>
</evidence>
<dbReference type="Gene3D" id="3.30.230.10">
    <property type="match status" value="1"/>
</dbReference>
<dbReference type="GO" id="GO:0004335">
    <property type="term" value="F:galactokinase activity"/>
    <property type="evidence" value="ECO:0007669"/>
    <property type="project" value="UniProtKB-UniRule"/>
</dbReference>
<dbReference type="Gene3D" id="3.30.70.890">
    <property type="entry name" value="GHMP kinase, C-terminal domain"/>
    <property type="match status" value="1"/>
</dbReference>
<dbReference type="EC" id="2.7.1.6" evidence="6"/>
<dbReference type="SUPFAM" id="SSF54211">
    <property type="entry name" value="Ribosomal protein S5 domain 2-like"/>
    <property type="match status" value="1"/>
</dbReference>
<dbReference type="NCBIfam" id="TIGR00131">
    <property type="entry name" value="gal_kin"/>
    <property type="match status" value="1"/>
</dbReference>
<dbReference type="GO" id="GO:0005829">
    <property type="term" value="C:cytosol"/>
    <property type="evidence" value="ECO:0007669"/>
    <property type="project" value="TreeGrafter"/>
</dbReference>
<evidence type="ECO:0000313" key="11">
    <source>
        <dbReference type="Proteomes" id="UP000587760"/>
    </source>
</evidence>
<dbReference type="EMBL" id="JACHGJ010000004">
    <property type="protein sequence ID" value="MBB6480834.1"/>
    <property type="molecule type" value="Genomic_DNA"/>
</dbReference>
<evidence type="ECO:0000256" key="6">
    <source>
        <dbReference type="NCBIfam" id="TIGR00131"/>
    </source>
</evidence>
<dbReference type="InterPro" id="IPR019539">
    <property type="entry name" value="GalKase_N"/>
</dbReference>
<dbReference type="RefSeq" id="WP_184747092.1">
    <property type="nucleotide sequence ID" value="NZ_JACHGJ010000004.1"/>
</dbReference>
<dbReference type="InterPro" id="IPR006204">
    <property type="entry name" value="GHMP_kinase_N_dom"/>
</dbReference>
<accession>A0A841R6K4</accession>
<feature type="domain" description="GHMP kinase C-terminal" evidence="8">
    <location>
        <begin position="283"/>
        <end position="348"/>
    </location>
</feature>
<keyword evidence="5" id="KW-0119">Carbohydrate metabolism</keyword>
<feature type="domain" description="Galactokinase N-terminal" evidence="9">
    <location>
        <begin position="7"/>
        <end position="55"/>
    </location>
</feature>
<feature type="domain" description="GHMP kinase N-terminal" evidence="7">
    <location>
        <begin position="89"/>
        <end position="168"/>
    </location>
</feature>
<dbReference type="PRINTS" id="PR00959">
    <property type="entry name" value="MEVGALKINASE"/>
</dbReference>
<evidence type="ECO:0000259" key="7">
    <source>
        <dbReference type="Pfam" id="PF00288"/>
    </source>
</evidence>
<dbReference type="PANTHER" id="PTHR10457">
    <property type="entry name" value="MEVALONATE KINASE/GALACTOKINASE"/>
    <property type="match status" value="1"/>
</dbReference>
<dbReference type="Pfam" id="PF08544">
    <property type="entry name" value="GHMP_kinases_C"/>
    <property type="match status" value="1"/>
</dbReference>
<dbReference type="GO" id="GO:0005524">
    <property type="term" value="F:ATP binding"/>
    <property type="evidence" value="ECO:0007669"/>
    <property type="project" value="UniProtKB-UniRule"/>
</dbReference>
<dbReference type="InterPro" id="IPR014721">
    <property type="entry name" value="Ribsml_uS5_D2-typ_fold_subgr"/>
</dbReference>
<evidence type="ECO:0000256" key="1">
    <source>
        <dbReference type="ARBA" id="ARBA00006566"/>
    </source>
</evidence>
<keyword evidence="5" id="KW-0299">Galactose metabolism</keyword>
<evidence type="ECO:0000256" key="2">
    <source>
        <dbReference type="ARBA" id="ARBA00022741"/>
    </source>
</evidence>
<dbReference type="InterPro" id="IPR006206">
    <property type="entry name" value="Mevalonate/galactokinase"/>
</dbReference>
<dbReference type="SUPFAM" id="SSF55060">
    <property type="entry name" value="GHMP Kinase, C-terminal domain"/>
    <property type="match status" value="1"/>
</dbReference>
<reference evidence="10 11" key="1">
    <citation type="submission" date="2020-08" db="EMBL/GenBank/DDBJ databases">
        <title>Genomic Encyclopedia of Type Strains, Phase IV (KMG-IV): sequencing the most valuable type-strain genomes for metagenomic binning, comparative biology and taxonomic classification.</title>
        <authorList>
            <person name="Goeker M."/>
        </authorList>
    </citation>
    <scope>NUCLEOTIDE SEQUENCE [LARGE SCALE GENOMIC DNA]</scope>
    <source>
        <strain evidence="10 11">DSM 2461</strain>
    </source>
</reference>
<sequence>MNEIVSLHKKEYGSEPEVIASAPGKINLLGEYTEFSEGYVLSVAIDRYVQVAVSRRNDNSLRFYSVNYDERKKTTISNLKKKREDRWANYPKGVISSLLRIGCVLKGVDITIWGDIPEGIGLASSSAMAIALTVALKKLFELELTDVQVIEAARQSESVFLGQKTGISSFLLTYYAREGQAMFLDTRSLEYEYIPLEFRDHCFLITDTRIPPSLIEIDDEIDYYEDFRTIVDALSSKKSGSSLRDFTKKDLSLSIEGVSEDTRRRSMHILDENQRVLDMKGFLEQEDMVMCGRLLSRSHDSLRNQFDVSCPELDWLVKRALETQGVLGSRLTGKGYGGCTVTLIEKDKIGTYEEHLEEYERIFGFKAEDFICKPSSGVKIIYPEER</sequence>
<evidence type="ECO:0000256" key="3">
    <source>
        <dbReference type="ARBA" id="ARBA00022777"/>
    </source>
</evidence>
<comment type="similarity">
    <text evidence="1">Belongs to the GHMP kinase family. GalK subfamily.</text>
</comment>
<dbReference type="PANTHER" id="PTHR10457:SF7">
    <property type="entry name" value="GALACTOKINASE-RELATED"/>
    <property type="match status" value="1"/>
</dbReference>
<dbReference type="InterPro" id="IPR036554">
    <property type="entry name" value="GHMP_kinase_C_sf"/>
</dbReference>
<dbReference type="Pfam" id="PF00288">
    <property type="entry name" value="GHMP_kinases_N"/>
    <property type="match status" value="1"/>
</dbReference>
<dbReference type="InterPro" id="IPR013750">
    <property type="entry name" value="GHMP_kinase_C_dom"/>
</dbReference>
<dbReference type="InterPro" id="IPR000705">
    <property type="entry name" value="Galactokinase"/>
</dbReference>
<protein>
    <recommendedName>
        <fullName evidence="6">Galactokinase</fullName>
        <ecNumber evidence="6">2.7.1.6</ecNumber>
    </recommendedName>
</protein>
<dbReference type="PIRSF" id="PIRSF000530">
    <property type="entry name" value="Galactokinase"/>
    <property type="match status" value="1"/>
</dbReference>